<evidence type="ECO:0000256" key="1">
    <source>
        <dbReference type="SAM" id="SignalP"/>
    </source>
</evidence>
<gene>
    <name evidence="2" type="ORF">PAC_16855</name>
</gene>
<proteinExistence type="predicted"/>
<sequence length="123" mass="13345">MFQQIIAQLLLVSLAMAEETLTTASHGNSWKYGTGGGVLGFAVLILDIMCWSQLPFLSSYVLCQPPFLKLSARSGSPQVQPPTLPQAPLMIDLRVSLEWSGGRLEFAVGVVEKGIALEKRNRG</sequence>
<keyword evidence="3" id="KW-1185">Reference proteome</keyword>
<accession>A0A1L7XPI3</accession>
<organism evidence="2 3">
    <name type="scientific">Phialocephala subalpina</name>
    <dbReference type="NCBI Taxonomy" id="576137"/>
    <lineage>
        <taxon>Eukaryota</taxon>
        <taxon>Fungi</taxon>
        <taxon>Dikarya</taxon>
        <taxon>Ascomycota</taxon>
        <taxon>Pezizomycotina</taxon>
        <taxon>Leotiomycetes</taxon>
        <taxon>Helotiales</taxon>
        <taxon>Mollisiaceae</taxon>
        <taxon>Phialocephala</taxon>
        <taxon>Phialocephala fortinii species complex</taxon>
    </lineage>
</organism>
<dbReference type="OrthoDB" id="5193244at2759"/>
<reference evidence="2 3" key="1">
    <citation type="submission" date="2016-03" db="EMBL/GenBank/DDBJ databases">
        <authorList>
            <person name="Ploux O."/>
        </authorList>
    </citation>
    <scope>NUCLEOTIDE SEQUENCE [LARGE SCALE GENOMIC DNA]</scope>
    <source>
        <strain evidence="2 3">UAMH 11012</strain>
    </source>
</reference>
<evidence type="ECO:0000313" key="2">
    <source>
        <dbReference type="EMBL" id="CZR66956.1"/>
    </source>
</evidence>
<protein>
    <submittedName>
        <fullName evidence="2">Uncharacterized protein</fullName>
    </submittedName>
</protein>
<dbReference type="EMBL" id="FJOG01000041">
    <property type="protein sequence ID" value="CZR66956.1"/>
    <property type="molecule type" value="Genomic_DNA"/>
</dbReference>
<feature type="chain" id="PRO_5012656877" evidence="1">
    <location>
        <begin position="18"/>
        <end position="123"/>
    </location>
</feature>
<dbReference type="AlphaFoldDB" id="A0A1L7XPI3"/>
<evidence type="ECO:0000313" key="3">
    <source>
        <dbReference type="Proteomes" id="UP000184330"/>
    </source>
</evidence>
<name>A0A1L7XPI3_9HELO</name>
<feature type="signal peptide" evidence="1">
    <location>
        <begin position="1"/>
        <end position="17"/>
    </location>
</feature>
<dbReference type="Proteomes" id="UP000184330">
    <property type="component" value="Unassembled WGS sequence"/>
</dbReference>
<keyword evidence="1" id="KW-0732">Signal</keyword>